<evidence type="ECO:0000256" key="1">
    <source>
        <dbReference type="SAM" id="SignalP"/>
    </source>
</evidence>
<dbReference type="OrthoDB" id="3668964at2"/>
<dbReference type="Gene3D" id="3.40.50.1820">
    <property type="entry name" value="alpha/beta hydrolase"/>
    <property type="match status" value="1"/>
</dbReference>
<evidence type="ECO:0000313" key="4">
    <source>
        <dbReference type="Proteomes" id="UP000321577"/>
    </source>
</evidence>
<dbReference type="InterPro" id="IPR050261">
    <property type="entry name" value="FrsA_esterase"/>
</dbReference>
<evidence type="ECO:0000313" key="3">
    <source>
        <dbReference type="EMBL" id="GEP42443.1"/>
    </source>
</evidence>
<dbReference type="Proteomes" id="UP000321577">
    <property type="component" value="Unassembled WGS sequence"/>
</dbReference>
<dbReference type="InterPro" id="IPR029058">
    <property type="entry name" value="AB_hydrolase_fold"/>
</dbReference>
<keyword evidence="4" id="KW-1185">Reference proteome</keyword>
<organism evidence="3 4">
    <name type="scientific">Brevifollis gellanilyticus</name>
    <dbReference type="NCBI Taxonomy" id="748831"/>
    <lineage>
        <taxon>Bacteria</taxon>
        <taxon>Pseudomonadati</taxon>
        <taxon>Verrucomicrobiota</taxon>
        <taxon>Verrucomicrobiia</taxon>
        <taxon>Verrucomicrobiales</taxon>
        <taxon>Verrucomicrobiaceae</taxon>
    </lineage>
</organism>
<dbReference type="AlphaFoldDB" id="A0A512M6U7"/>
<proteinExistence type="predicted"/>
<sequence length="672" mass="74486">MKLPPLLLAAAGLSLSQAADVRLEPPKDLNGYFPFSPPSSLSEWDARKDYVKRQILVAEGLWPMPTKTPLNAVIHGKVDCGEYTVEKVYFESVPGFYVTGSLYRPKNPKGKVPGVMFAHGHWQDARLSLTPPDKVRAEISTGGERFEKGGQSMFQSLCVQLARMGCVVWQWDMLSDSDSIQIPREVVHTFAKQRPEMNTTENWGLFSPQAESNLQSIMGLQTLNAERGLDFLLSLPEVDPERTAITGASGGGTQTMLLAAIDDRIKLSFPCVMVSTSMQGGCTCENASLLRINTGNVEFAGLFAPKPQGMNTANDWTKEFATKGYPDLQKLYTTFGKKDNVFLLRGEHFPHNYNAVTRSAFYTFLNKHFKLGFPSPVIEQDYEPLTREQLTVWDDKHPAPKAKGPEFERALLKWLTEDANKQLASAEPTVLKQGIEVTIGRSYDKAGEVEWDLKDKQGRAGHLEMTGTLTNKTYGEELNVTWLYPKQWNGRAVIWLDDKGQSGLKNDEVTKLVQGGTTVIGVDLLFQGGEPVTQTRMVKNPREFAGYTHGYNHALFAQRVHDVLSIVSFLRRAKVGSHESPKTVCLAGFGKQTGPIALAARALAGEAVDRAAVNTHGFRFGKILDYRDPMFIPGGSKYLDLPGFVKLNGSHPLWLQGEGKEPEGSSVEWLQK</sequence>
<feature type="signal peptide" evidence="1">
    <location>
        <begin position="1"/>
        <end position="18"/>
    </location>
</feature>
<dbReference type="SUPFAM" id="SSF53474">
    <property type="entry name" value="alpha/beta-Hydrolases"/>
    <property type="match status" value="1"/>
</dbReference>
<evidence type="ECO:0000259" key="2">
    <source>
        <dbReference type="Pfam" id="PF05448"/>
    </source>
</evidence>
<accession>A0A512M6U7</accession>
<feature type="domain" description="Acetyl xylan esterase" evidence="2">
    <location>
        <begin position="225"/>
        <end position="270"/>
    </location>
</feature>
<dbReference type="EMBL" id="BKAG01000010">
    <property type="protein sequence ID" value="GEP42443.1"/>
    <property type="molecule type" value="Genomic_DNA"/>
</dbReference>
<protein>
    <submittedName>
        <fullName evidence="3">Acetylxylan esterase</fullName>
    </submittedName>
</protein>
<dbReference type="Pfam" id="PF05448">
    <property type="entry name" value="AXE1"/>
    <property type="match status" value="1"/>
</dbReference>
<dbReference type="PANTHER" id="PTHR22946">
    <property type="entry name" value="DIENELACTONE HYDROLASE DOMAIN-CONTAINING PROTEIN-RELATED"/>
    <property type="match status" value="1"/>
</dbReference>
<keyword evidence="1" id="KW-0732">Signal</keyword>
<dbReference type="InterPro" id="IPR008391">
    <property type="entry name" value="AXE1_dom"/>
</dbReference>
<dbReference type="RefSeq" id="WP_146850043.1">
    <property type="nucleotide sequence ID" value="NZ_BKAG01000010.1"/>
</dbReference>
<dbReference type="PANTHER" id="PTHR22946:SF8">
    <property type="entry name" value="ACETYL XYLAN ESTERASE DOMAIN-CONTAINING PROTEIN"/>
    <property type="match status" value="1"/>
</dbReference>
<comment type="caution">
    <text evidence="3">The sequence shown here is derived from an EMBL/GenBank/DDBJ whole genome shotgun (WGS) entry which is preliminary data.</text>
</comment>
<name>A0A512M6U7_9BACT</name>
<gene>
    <name evidence="3" type="ORF">BGE01nite_17340</name>
</gene>
<feature type="chain" id="PRO_5022092574" evidence="1">
    <location>
        <begin position="19"/>
        <end position="672"/>
    </location>
</feature>
<reference evidence="3 4" key="1">
    <citation type="submission" date="2019-07" db="EMBL/GenBank/DDBJ databases">
        <title>Whole genome shotgun sequence of Brevifollis gellanilyticus NBRC 108608.</title>
        <authorList>
            <person name="Hosoyama A."/>
            <person name="Uohara A."/>
            <person name="Ohji S."/>
            <person name="Ichikawa N."/>
        </authorList>
    </citation>
    <scope>NUCLEOTIDE SEQUENCE [LARGE SCALE GENOMIC DNA]</scope>
    <source>
        <strain evidence="3 4">NBRC 108608</strain>
    </source>
</reference>